<sequence length="77" mass="9061">MRFHVDTYTLVLPVHLPLTYKGRTLRVFYQLVIVTVGRPMRLYDLIWPVSRRIALAPTSPLRTAAIMSGLWPLRRIW</sequence>
<gene>
    <name evidence="1" type="ORF">B0H15DRAFT_954971</name>
</gene>
<evidence type="ECO:0000313" key="1">
    <source>
        <dbReference type="EMBL" id="KAJ7077680.1"/>
    </source>
</evidence>
<accession>A0AAD6TWD3</accession>
<proteinExistence type="predicted"/>
<comment type="caution">
    <text evidence="1">The sequence shown here is derived from an EMBL/GenBank/DDBJ whole genome shotgun (WGS) entry which is preliminary data.</text>
</comment>
<evidence type="ECO:0000313" key="2">
    <source>
        <dbReference type="Proteomes" id="UP001222325"/>
    </source>
</evidence>
<dbReference type="EMBL" id="JARJCN010000071">
    <property type="protein sequence ID" value="KAJ7077680.1"/>
    <property type="molecule type" value="Genomic_DNA"/>
</dbReference>
<protein>
    <submittedName>
        <fullName evidence="1">Uncharacterized protein</fullName>
    </submittedName>
</protein>
<dbReference type="AlphaFoldDB" id="A0AAD6TWD3"/>
<organism evidence="1 2">
    <name type="scientific">Mycena belliarum</name>
    <dbReference type="NCBI Taxonomy" id="1033014"/>
    <lineage>
        <taxon>Eukaryota</taxon>
        <taxon>Fungi</taxon>
        <taxon>Dikarya</taxon>
        <taxon>Basidiomycota</taxon>
        <taxon>Agaricomycotina</taxon>
        <taxon>Agaricomycetes</taxon>
        <taxon>Agaricomycetidae</taxon>
        <taxon>Agaricales</taxon>
        <taxon>Marasmiineae</taxon>
        <taxon>Mycenaceae</taxon>
        <taxon>Mycena</taxon>
    </lineage>
</organism>
<name>A0AAD6TWD3_9AGAR</name>
<dbReference type="Proteomes" id="UP001222325">
    <property type="component" value="Unassembled WGS sequence"/>
</dbReference>
<reference evidence="1" key="1">
    <citation type="submission" date="2023-03" db="EMBL/GenBank/DDBJ databases">
        <title>Massive genome expansion in bonnet fungi (Mycena s.s.) driven by repeated elements and novel gene families across ecological guilds.</title>
        <authorList>
            <consortium name="Lawrence Berkeley National Laboratory"/>
            <person name="Harder C.B."/>
            <person name="Miyauchi S."/>
            <person name="Viragh M."/>
            <person name="Kuo A."/>
            <person name="Thoen E."/>
            <person name="Andreopoulos B."/>
            <person name="Lu D."/>
            <person name="Skrede I."/>
            <person name="Drula E."/>
            <person name="Henrissat B."/>
            <person name="Morin E."/>
            <person name="Kohler A."/>
            <person name="Barry K."/>
            <person name="LaButti K."/>
            <person name="Morin E."/>
            <person name="Salamov A."/>
            <person name="Lipzen A."/>
            <person name="Mereny Z."/>
            <person name="Hegedus B."/>
            <person name="Baldrian P."/>
            <person name="Stursova M."/>
            <person name="Weitz H."/>
            <person name="Taylor A."/>
            <person name="Grigoriev I.V."/>
            <person name="Nagy L.G."/>
            <person name="Martin F."/>
            <person name="Kauserud H."/>
        </authorList>
    </citation>
    <scope>NUCLEOTIDE SEQUENCE</scope>
    <source>
        <strain evidence="1">CBHHK173m</strain>
    </source>
</reference>
<keyword evidence="2" id="KW-1185">Reference proteome</keyword>